<proteinExistence type="predicted"/>
<dbReference type="SUPFAM" id="SSF50494">
    <property type="entry name" value="Trypsin-like serine proteases"/>
    <property type="match status" value="1"/>
</dbReference>
<evidence type="ECO:0000313" key="3">
    <source>
        <dbReference type="Proteomes" id="UP001596035"/>
    </source>
</evidence>
<sequence length="309" mass="33019">MRGPDEPHACAVWIAVGDTFKGSGFFVAEGVVATAAHVVSGAHAANITVGDASGSHKFAPEAIRAWPTHGGDSQFSPFPDLALLQVPERLGHPITRLVGADPEPGIAVTALGFSAETPTPGLQPDSLRLRVTGRSGEFGRIQGDGVRPGFSGCMLLDAEGLTVGVLKASRDYRKDRGGWFVPVSALHAVLREAGYEPNLASRPPQPPSDAELVEALMAFPSLGRSEGRQDLLETMGRRLGLPYSFEVEERSGRREHLGRLVHRCRHYRDESAALRALYGAMAELVPHDGALDQLRLVVEGAVGGWNLDE</sequence>
<dbReference type="EMBL" id="JBHSKN010000002">
    <property type="protein sequence ID" value="MFC5238789.1"/>
    <property type="molecule type" value="Genomic_DNA"/>
</dbReference>
<organism evidence="2 3">
    <name type="scientific">Streptomyces atrovirens</name>
    <dbReference type="NCBI Taxonomy" id="285556"/>
    <lineage>
        <taxon>Bacteria</taxon>
        <taxon>Bacillati</taxon>
        <taxon>Actinomycetota</taxon>
        <taxon>Actinomycetes</taxon>
        <taxon>Kitasatosporales</taxon>
        <taxon>Streptomycetaceae</taxon>
        <taxon>Streptomyces</taxon>
    </lineage>
</organism>
<feature type="domain" description="Effector-associated" evidence="1">
    <location>
        <begin position="213"/>
        <end position="298"/>
    </location>
</feature>
<accession>A0ABW0DMY7</accession>
<protein>
    <submittedName>
        <fullName evidence="2">Trypsin-like peptidase domain-containing protein</fullName>
    </submittedName>
</protein>
<reference evidence="3" key="1">
    <citation type="journal article" date="2019" name="Int. J. Syst. Evol. Microbiol.">
        <title>The Global Catalogue of Microorganisms (GCM) 10K type strain sequencing project: providing services to taxonomists for standard genome sequencing and annotation.</title>
        <authorList>
            <consortium name="The Broad Institute Genomics Platform"/>
            <consortium name="The Broad Institute Genome Sequencing Center for Infectious Disease"/>
            <person name="Wu L."/>
            <person name="Ma J."/>
        </authorList>
    </citation>
    <scope>NUCLEOTIDE SEQUENCE [LARGE SCALE GENOMIC DNA]</scope>
    <source>
        <strain evidence="3">CGMCC 4.7131</strain>
    </source>
</reference>
<dbReference type="Pfam" id="PF13365">
    <property type="entry name" value="Trypsin_2"/>
    <property type="match status" value="1"/>
</dbReference>
<name>A0ABW0DMY7_9ACTN</name>
<evidence type="ECO:0000259" key="1">
    <source>
        <dbReference type="Pfam" id="PF19956"/>
    </source>
</evidence>
<dbReference type="Pfam" id="PF19956">
    <property type="entry name" value="EAD2"/>
    <property type="match status" value="1"/>
</dbReference>
<comment type="caution">
    <text evidence="2">The sequence shown here is derived from an EMBL/GenBank/DDBJ whole genome shotgun (WGS) entry which is preliminary data.</text>
</comment>
<evidence type="ECO:0000313" key="2">
    <source>
        <dbReference type="EMBL" id="MFC5238789.1"/>
    </source>
</evidence>
<dbReference type="Proteomes" id="UP001596035">
    <property type="component" value="Unassembled WGS sequence"/>
</dbReference>
<dbReference type="Gene3D" id="2.40.10.120">
    <property type="match status" value="1"/>
</dbReference>
<dbReference type="RefSeq" id="WP_344569257.1">
    <property type="nucleotide sequence ID" value="NZ_BAAATG010000060.1"/>
</dbReference>
<keyword evidence="3" id="KW-1185">Reference proteome</keyword>
<dbReference type="InterPro" id="IPR009003">
    <property type="entry name" value="Peptidase_S1_PA"/>
</dbReference>
<dbReference type="InterPro" id="IPR045431">
    <property type="entry name" value="EAD2"/>
</dbReference>
<gene>
    <name evidence="2" type="ORF">ACFPWV_02455</name>
</gene>